<dbReference type="Proteomes" id="UP000612352">
    <property type="component" value="Unassembled WGS sequence"/>
</dbReference>
<feature type="chain" id="PRO_5045365572" description="Antimicrobial peptide, SdpC family" evidence="1">
    <location>
        <begin position="31"/>
        <end position="231"/>
    </location>
</feature>
<feature type="signal peptide" evidence="1">
    <location>
        <begin position="1"/>
        <end position="30"/>
    </location>
</feature>
<dbReference type="InterPro" id="IPR023888">
    <property type="entry name" value="SdpC-like"/>
</dbReference>
<evidence type="ECO:0000313" key="3">
    <source>
        <dbReference type="Proteomes" id="UP000612352"/>
    </source>
</evidence>
<protein>
    <recommendedName>
        <fullName evidence="4">Antimicrobial peptide, SdpC family</fullName>
    </recommendedName>
</protein>
<dbReference type="RefSeq" id="WP_200502958.1">
    <property type="nucleotide sequence ID" value="NZ_JAEDAJ010000006.1"/>
</dbReference>
<organism evidence="2 3">
    <name type="scientific">Brachybacterium halotolerans</name>
    <dbReference type="NCBI Taxonomy" id="2795215"/>
    <lineage>
        <taxon>Bacteria</taxon>
        <taxon>Bacillati</taxon>
        <taxon>Actinomycetota</taxon>
        <taxon>Actinomycetes</taxon>
        <taxon>Micrococcales</taxon>
        <taxon>Dermabacteraceae</taxon>
        <taxon>Brachybacterium</taxon>
    </lineage>
</organism>
<accession>A0ABS1BBR4</accession>
<evidence type="ECO:0000256" key="1">
    <source>
        <dbReference type="SAM" id="SignalP"/>
    </source>
</evidence>
<evidence type="ECO:0000313" key="2">
    <source>
        <dbReference type="EMBL" id="MBK0332073.1"/>
    </source>
</evidence>
<keyword evidence="1" id="KW-0732">Signal</keyword>
<dbReference type="EMBL" id="JAEDAJ010000006">
    <property type="protein sequence ID" value="MBK0332073.1"/>
    <property type="molecule type" value="Genomic_DNA"/>
</dbReference>
<keyword evidence="3" id="KW-1185">Reference proteome</keyword>
<reference evidence="2 3" key="1">
    <citation type="submission" date="2020-12" db="EMBL/GenBank/DDBJ databases">
        <title>Brachybacterium sp. MASK1Z-5, whole genome shotgun sequence.</title>
        <authorList>
            <person name="Tuo L."/>
        </authorList>
    </citation>
    <scope>NUCLEOTIDE SEQUENCE [LARGE SCALE GENOMIC DNA]</scope>
    <source>
        <strain evidence="2 3">MASK1Z-5</strain>
    </source>
</reference>
<gene>
    <name evidence="2" type="ORF">I8D64_11750</name>
</gene>
<proteinExistence type="predicted"/>
<name>A0ABS1BBR4_9MICO</name>
<dbReference type="Pfam" id="PF26137">
    <property type="entry name" value="Toxin_SdpC"/>
    <property type="match status" value="1"/>
</dbReference>
<evidence type="ECO:0008006" key="4">
    <source>
        <dbReference type="Google" id="ProtNLM"/>
    </source>
</evidence>
<sequence>MINKIATRFAPAALAGSIAIASFGTLPAVAEDQDHPDTPSLSQATSNYSDEEFLKLLLDGSGQIADDHPELVEQLGFSGDKPHADKDALKKIVTDYLEYDPDFRSQIVERLTSGNPLKVEGALKAFTKTFYGLLTDVYGLDTSDTMAPDAVAKSSGKANVKVGLNVAAAANAAVLVNAVVYANAAVATLAVAVIAVVPGAVSYLPDENGEYSDLTLEKKETVSAFTKALNS</sequence>
<comment type="caution">
    <text evidence="2">The sequence shown here is derived from an EMBL/GenBank/DDBJ whole genome shotgun (WGS) entry which is preliminary data.</text>
</comment>